<evidence type="ECO:0000313" key="2">
    <source>
        <dbReference type="EMBL" id="ANK61929.1"/>
    </source>
</evidence>
<feature type="transmembrane region" description="Helical" evidence="1">
    <location>
        <begin position="126"/>
        <end position="145"/>
    </location>
</feature>
<name>A0A192GZG8_9LACO</name>
<dbReference type="PROSITE" id="PS51257">
    <property type="entry name" value="PROKAR_LIPOPROTEIN"/>
    <property type="match status" value="1"/>
</dbReference>
<feature type="transmembrane region" description="Helical" evidence="1">
    <location>
        <begin position="215"/>
        <end position="231"/>
    </location>
</feature>
<dbReference type="OrthoDB" id="10016045at2"/>
<organism evidence="2 3">
    <name type="scientific">Loigolactobacillus backii</name>
    <dbReference type="NCBI Taxonomy" id="375175"/>
    <lineage>
        <taxon>Bacteria</taxon>
        <taxon>Bacillati</taxon>
        <taxon>Bacillota</taxon>
        <taxon>Bacilli</taxon>
        <taxon>Lactobacillales</taxon>
        <taxon>Lactobacillaceae</taxon>
        <taxon>Loigolactobacillus</taxon>
    </lineage>
</organism>
<feature type="transmembrane region" description="Helical" evidence="1">
    <location>
        <begin position="413"/>
        <end position="430"/>
    </location>
</feature>
<feature type="transmembrane region" description="Helical" evidence="1">
    <location>
        <begin position="357"/>
        <end position="378"/>
    </location>
</feature>
<keyword evidence="1" id="KW-0472">Membrane</keyword>
<feature type="transmembrane region" description="Helical" evidence="1">
    <location>
        <begin position="35"/>
        <end position="51"/>
    </location>
</feature>
<dbReference type="GeneID" id="42981322"/>
<dbReference type="AlphaFoldDB" id="A0A192GZG8"/>
<dbReference type="EMBL" id="CP014873">
    <property type="protein sequence ID" value="ANK61929.1"/>
    <property type="molecule type" value="Genomic_DNA"/>
</dbReference>
<evidence type="ECO:0000313" key="3">
    <source>
        <dbReference type="Proteomes" id="UP000078582"/>
    </source>
</evidence>
<feature type="transmembrane region" description="Helical" evidence="1">
    <location>
        <begin position="67"/>
        <end position="88"/>
    </location>
</feature>
<gene>
    <name evidence="2" type="ORF">AYR53_03590</name>
</gene>
<feature type="transmembrane region" description="Helical" evidence="1">
    <location>
        <begin position="193"/>
        <end position="210"/>
    </location>
</feature>
<keyword evidence="1" id="KW-1133">Transmembrane helix</keyword>
<feature type="transmembrane region" description="Helical" evidence="1">
    <location>
        <begin position="263"/>
        <end position="285"/>
    </location>
</feature>
<feature type="transmembrane region" description="Helical" evidence="1">
    <location>
        <begin position="7"/>
        <end position="29"/>
    </location>
</feature>
<dbReference type="Proteomes" id="UP000078582">
    <property type="component" value="Chromosome"/>
</dbReference>
<evidence type="ECO:0000256" key="1">
    <source>
        <dbReference type="SAM" id="Phobius"/>
    </source>
</evidence>
<accession>A0A192GZG8</accession>
<dbReference type="RefSeq" id="WP_068225823.1">
    <property type="nucleotide sequence ID" value="NZ_CP014623.1"/>
</dbReference>
<keyword evidence="3" id="KW-1185">Reference proteome</keyword>
<feature type="transmembrane region" description="Helical" evidence="1">
    <location>
        <begin position="390"/>
        <end position="407"/>
    </location>
</feature>
<dbReference type="STRING" id="375175.AYR53_03590"/>
<reference evidence="2 3" key="1">
    <citation type="submission" date="2016-03" db="EMBL/GenBank/DDBJ databases">
        <title>Pediococcus and Lactobacillus from brewery environment - whole genome sequencing and assembly.</title>
        <authorList>
            <person name="Behr J."/>
            <person name="Geissler A.J."/>
            <person name="Vogel R.F."/>
        </authorList>
    </citation>
    <scope>NUCLEOTIDE SEQUENCE [LARGE SCALE GENOMIC DNA]</scope>
    <source>
        <strain evidence="2 3">TMW 1.1989</strain>
    </source>
</reference>
<keyword evidence="1" id="KW-0812">Transmembrane</keyword>
<sequence>MAKIKGNIISILAFLIGLFACCDSIYFLLVGITPILWVYVFSFLLLFYLCISDRKRLISGFKRVSGWYWLFLASCFLSIIPTAITFVYKPVVFKSFFTGQFMLILATFVYLAVLCLLDRLSIVYKGVWFGIIANVIMAVLQYIGFTTGRFITLYNLFPQKDYYVSLPWNAQLREITDINFLTTYRASGLYLETSYYAVFLIAALLVALYFQKMGFFHWLILLLLFSFLIISSSANTALLIILFIAFLIIQRKYIIQSLTYSSLSLLIIGGTAIFGLLFINFASIIDFFQSNHVMTSLIESVRTMNLQDQGNQERYQNMMTVLGLYQKNWFGVGFNMLPSYIEQTIGSQLRYNTAFNWFINLLLEVGPLGVSLYCLMVFSWIRKNLLAGRLGLLISISLIGVTAVQFANGVKLFPIFLILFGAATLNAETAKSTQKKLKSTSDKGEYLLPQTLGY</sequence>
<dbReference type="KEGG" id="lbt:AYR52_09700"/>
<proteinExistence type="predicted"/>
<feature type="transmembrane region" description="Helical" evidence="1">
    <location>
        <begin position="100"/>
        <end position="117"/>
    </location>
</feature>
<protein>
    <submittedName>
        <fullName evidence="2">Uncharacterized protein</fullName>
    </submittedName>
</protein>